<comment type="caution">
    <text evidence="3">The sequence shown here is derived from an EMBL/GenBank/DDBJ whole genome shotgun (WGS) entry which is preliminary data.</text>
</comment>
<reference evidence="3" key="1">
    <citation type="journal article" date="2014" name="Front. Microbiol.">
        <title>High frequency of phylogenetically diverse reductive dehalogenase-homologous genes in deep subseafloor sedimentary metagenomes.</title>
        <authorList>
            <person name="Kawai M."/>
            <person name="Futagami T."/>
            <person name="Toyoda A."/>
            <person name="Takaki Y."/>
            <person name="Nishi S."/>
            <person name="Hori S."/>
            <person name="Arai W."/>
            <person name="Tsubouchi T."/>
            <person name="Morono Y."/>
            <person name="Uchiyama I."/>
            <person name="Ito T."/>
            <person name="Fujiyama A."/>
            <person name="Inagaki F."/>
            <person name="Takami H."/>
        </authorList>
    </citation>
    <scope>NUCLEOTIDE SEQUENCE</scope>
    <source>
        <strain evidence="3">Expedition CK06-06</strain>
    </source>
</reference>
<dbReference type="EMBL" id="BARU01008960">
    <property type="protein sequence ID" value="GAH46410.1"/>
    <property type="molecule type" value="Genomic_DNA"/>
</dbReference>
<dbReference type="InterPro" id="IPR012373">
    <property type="entry name" value="Ferrdict_sens_TM"/>
</dbReference>
<gene>
    <name evidence="3" type="ORF">S03H2_17378</name>
</gene>
<feature type="domain" description="FecR protein" evidence="1">
    <location>
        <begin position="3"/>
        <end position="98"/>
    </location>
</feature>
<organism evidence="3">
    <name type="scientific">marine sediment metagenome</name>
    <dbReference type="NCBI Taxonomy" id="412755"/>
    <lineage>
        <taxon>unclassified sequences</taxon>
        <taxon>metagenomes</taxon>
        <taxon>ecological metagenomes</taxon>
    </lineage>
</organism>
<evidence type="ECO:0000313" key="3">
    <source>
        <dbReference type="EMBL" id="GAH46410.1"/>
    </source>
</evidence>
<dbReference type="Gene3D" id="2.60.120.1440">
    <property type="match status" value="1"/>
</dbReference>
<dbReference type="GO" id="GO:0016989">
    <property type="term" value="F:sigma factor antagonist activity"/>
    <property type="evidence" value="ECO:0007669"/>
    <property type="project" value="TreeGrafter"/>
</dbReference>
<dbReference type="FunFam" id="2.60.120.1440:FF:000001">
    <property type="entry name" value="Putative anti-sigma factor"/>
    <property type="match status" value="1"/>
</dbReference>
<protein>
    <recommendedName>
        <fullName evidence="4">FecR protein domain-containing protein</fullName>
    </recommendedName>
</protein>
<evidence type="ECO:0000259" key="1">
    <source>
        <dbReference type="Pfam" id="PF04773"/>
    </source>
</evidence>
<feature type="domain" description="Protein FecR C-terminal" evidence="2">
    <location>
        <begin position="141"/>
        <end position="206"/>
    </location>
</feature>
<proteinExistence type="predicted"/>
<accession>X1GNH1</accession>
<evidence type="ECO:0008006" key="4">
    <source>
        <dbReference type="Google" id="ProtNLM"/>
    </source>
</evidence>
<name>X1GNH1_9ZZZZ</name>
<dbReference type="Gene3D" id="3.55.50.30">
    <property type="match status" value="1"/>
</dbReference>
<dbReference type="PANTHER" id="PTHR30273:SF2">
    <property type="entry name" value="PROTEIN FECR"/>
    <property type="match status" value="1"/>
</dbReference>
<feature type="non-terminal residue" evidence="3">
    <location>
        <position position="1"/>
    </location>
</feature>
<dbReference type="Pfam" id="PF04773">
    <property type="entry name" value="FecR"/>
    <property type="match status" value="1"/>
</dbReference>
<dbReference type="AlphaFoldDB" id="X1GNH1"/>
<dbReference type="Pfam" id="PF16344">
    <property type="entry name" value="FecR_C"/>
    <property type="match status" value="1"/>
</dbReference>
<sequence>YNVLTTPKAGQYQLTLPDGTKVWLNNVSSLRYPTRFGGKEREVELTGEAYFEISKRQDQPFVVKVRDAEVEVLGTSFNIMAYEEEGGTQTTLLTGAVRVKSRKNSRQLKPDEQAVVSGDGSLRLMHPVSAEDIVSWKNGFFYFGQASLVQVMRQLSRWYDVEVVYPGKIPEVYFGGKIDRSLPLNEVLKFLEKNQIHFRLEGRKLIAIPS</sequence>
<evidence type="ECO:0000259" key="2">
    <source>
        <dbReference type="Pfam" id="PF16344"/>
    </source>
</evidence>
<dbReference type="PANTHER" id="PTHR30273">
    <property type="entry name" value="PERIPLASMIC SIGNAL SENSOR AND SIGMA FACTOR ACTIVATOR FECR-RELATED"/>
    <property type="match status" value="1"/>
</dbReference>
<dbReference type="InterPro" id="IPR032508">
    <property type="entry name" value="FecR_C"/>
</dbReference>
<dbReference type="InterPro" id="IPR006860">
    <property type="entry name" value="FecR"/>
</dbReference>